<proteinExistence type="predicted"/>
<gene>
    <name evidence="2" type="ORF">D6C78_05233</name>
</gene>
<evidence type="ECO:0000256" key="1">
    <source>
        <dbReference type="SAM" id="MobiDB-lite"/>
    </source>
</evidence>
<sequence length="684" mass="75418">MLTTQHITPPPSDLHPQPLRCMSEHLIMRDTQVSKPFASLSGTLAREPSTPKRSKIKKQHPTRAVDSGREETNEDPSPHAQPPAPTPSIKSEPDDESTYSTDDDDGLEQEMAGDTSELSSISNDDRVRTTEIADVRSVSSPSTHRITEADPLEDDYLSDDDLIEEDAKKAEGYLNMSASEKRAWEGKRAETFFRAGFAKHFECSIHLLEEEHCTTHQEYYPSRCAARPVVSCFFGHNKNEWNQIVKSVRVMLCRKCYQRLDHKHKPHLASIQLSVCQELINRLERWRPGCRFRIGLSKAMSAKVDRFNLEVASCGLTRQEVAAAIDANRPNRKGADIDRAENTPVLFAIELKNRFEGDNKTIGDVRTLLDWLAVKLADGTIEDLPAFEALLKLRPQDKQKLLAQQRRRATLKSSRRSLASADEVEVRQSRKVLPLSDSDYVAETADMPTPGPSRAAFPAMLPPARTFKAINVPIASSSRTSLLTASGSDSSGLDLLCTAANFVRDGTSETDPFVSSVPPARTQIMLKFGKGKMPVITNPVTEASQAQIPKKRKRITIVVREDSKVHEDTAPATKKAKRAKAVPKEAAKEAAQEAAQEQSPVGKVVNAQTIDIGSNDQASSSKEMAEQKIEIKNGATHLASLTSSGMKVDVDFGPASSTISLFCSLVCGFVSPFESYDMRAGHEC</sequence>
<comment type="caution">
    <text evidence="2">The sequence shown here is derived from an EMBL/GenBank/DDBJ whole genome shotgun (WGS) entry which is preliminary data.</text>
</comment>
<feature type="compositionally biased region" description="Basic residues" evidence="1">
    <location>
        <begin position="52"/>
        <end position="61"/>
    </location>
</feature>
<feature type="compositionally biased region" description="Basic and acidic residues" evidence="1">
    <location>
        <begin position="123"/>
        <end position="134"/>
    </location>
</feature>
<dbReference type="EMBL" id="QZBZ01000098">
    <property type="protein sequence ID" value="TIA36717.1"/>
    <property type="molecule type" value="Genomic_DNA"/>
</dbReference>
<name>A0A4V4LFD2_AURPU</name>
<dbReference type="Proteomes" id="UP000308724">
    <property type="component" value="Unassembled WGS sequence"/>
</dbReference>
<evidence type="ECO:0000313" key="3">
    <source>
        <dbReference type="Proteomes" id="UP000308724"/>
    </source>
</evidence>
<dbReference type="AlphaFoldDB" id="A0A4V4LFD2"/>
<protein>
    <submittedName>
        <fullName evidence="2">Uncharacterized protein</fullName>
    </submittedName>
</protein>
<evidence type="ECO:0000313" key="2">
    <source>
        <dbReference type="EMBL" id="TIA36717.1"/>
    </source>
</evidence>
<feature type="region of interest" description="Disordered" evidence="1">
    <location>
        <begin position="1"/>
        <end position="158"/>
    </location>
</feature>
<organism evidence="2 3">
    <name type="scientific">Aureobasidium pullulans</name>
    <name type="common">Black yeast</name>
    <name type="synonym">Pullularia pullulans</name>
    <dbReference type="NCBI Taxonomy" id="5580"/>
    <lineage>
        <taxon>Eukaryota</taxon>
        <taxon>Fungi</taxon>
        <taxon>Dikarya</taxon>
        <taxon>Ascomycota</taxon>
        <taxon>Pezizomycotina</taxon>
        <taxon>Dothideomycetes</taxon>
        <taxon>Dothideomycetidae</taxon>
        <taxon>Dothideales</taxon>
        <taxon>Saccotheciaceae</taxon>
        <taxon>Aureobasidium</taxon>
    </lineage>
</organism>
<reference evidence="2 3" key="1">
    <citation type="submission" date="2018-10" db="EMBL/GenBank/DDBJ databases">
        <title>Fifty Aureobasidium pullulans genomes reveal a recombining polyextremotolerant generalist.</title>
        <authorList>
            <person name="Gostincar C."/>
            <person name="Turk M."/>
            <person name="Zajc J."/>
            <person name="Gunde-Cimerman N."/>
        </authorList>
    </citation>
    <scope>NUCLEOTIDE SEQUENCE [LARGE SCALE GENOMIC DNA]</scope>
    <source>
        <strain evidence="2 3">EXF-1645</strain>
    </source>
</reference>
<feature type="compositionally biased region" description="Acidic residues" evidence="1">
    <location>
        <begin position="93"/>
        <end position="108"/>
    </location>
</feature>
<accession>A0A4V4LFD2</accession>